<dbReference type="AlphaFoldDB" id="Q23K20"/>
<keyword evidence="1" id="KW-0175">Coiled coil</keyword>
<evidence type="ECO:0000313" key="3">
    <source>
        <dbReference type="EMBL" id="EAR97023.2"/>
    </source>
</evidence>
<evidence type="ECO:0000313" key="4">
    <source>
        <dbReference type="Proteomes" id="UP000009168"/>
    </source>
</evidence>
<keyword evidence="4" id="KW-1185">Reference proteome</keyword>
<feature type="compositionally biased region" description="Low complexity" evidence="2">
    <location>
        <begin position="272"/>
        <end position="287"/>
    </location>
</feature>
<feature type="compositionally biased region" description="Polar residues" evidence="2">
    <location>
        <begin position="60"/>
        <end position="74"/>
    </location>
</feature>
<feature type="coiled-coil region" evidence="1">
    <location>
        <begin position="356"/>
        <end position="548"/>
    </location>
</feature>
<dbReference type="InParanoid" id="Q23K20"/>
<dbReference type="HOGENOM" id="CLU_288299_0_0_1"/>
<feature type="region of interest" description="Disordered" evidence="2">
    <location>
        <begin position="252"/>
        <end position="338"/>
    </location>
</feature>
<feature type="compositionally biased region" description="Polar residues" evidence="2">
    <location>
        <begin position="259"/>
        <end position="271"/>
    </location>
</feature>
<feature type="region of interest" description="Disordered" evidence="2">
    <location>
        <begin position="662"/>
        <end position="689"/>
    </location>
</feature>
<feature type="region of interest" description="Disordered" evidence="2">
    <location>
        <begin position="711"/>
        <end position="732"/>
    </location>
</feature>
<reference evidence="4" key="1">
    <citation type="journal article" date="2006" name="PLoS Biol.">
        <title>Macronuclear genome sequence of the ciliate Tetrahymena thermophila, a model eukaryote.</title>
        <authorList>
            <person name="Eisen J.A."/>
            <person name="Coyne R.S."/>
            <person name="Wu M."/>
            <person name="Wu D."/>
            <person name="Thiagarajan M."/>
            <person name="Wortman J.R."/>
            <person name="Badger J.H."/>
            <person name="Ren Q."/>
            <person name="Amedeo P."/>
            <person name="Jones K.M."/>
            <person name="Tallon L.J."/>
            <person name="Delcher A.L."/>
            <person name="Salzberg S.L."/>
            <person name="Silva J.C."/>
            <person name="Haas B.J."/>
            <person name="Majoros W.H."/>
            <person name="Farzad M."/>
            <person name="Carlton J.M."/>
            <person name="Smith R.K. Jr."/>
            <person name="Garg J."/>
            <person name="Pearlman R.E."/>
            <person name="Karrer K.M."/>
            <person name="Sun L."/>
            <person name="Manning G."/>
            <person name="Elde N.C."/>
            <person name="Turkewitz A.P."/>
            <person name="Asai D.J."/>
            <person name="Wilkes D.E."/>
            <person name="Wang Y."/>
            <person name="Cai H."/>
            <person name="Collins K."/>
            <person name="Stewart B.A."/>
            <person name="Lee S.R."/>
            <person name="Wilamowska K."/>
            <person name="Weinberg Z."/>
            <person name="Ruzzo W.L."/>
            <person name="Wloga D."/>
            <person name="Gaertig J."/>
            <person name="Frankel J."/>
            <person name="Tsao C.-C."/>
            <person name="Gorovsky M.A."/>
            <person name="Keeling P.J."/>
            <person name="Waller R.F."/>
            <person name="Patron N.J."/>
            <person name="Cherry J.M."/>
            <person name="Stover N.A."/>
            <person name="Krieger C.J."/>
            <person name="del Toro C."/>
            <person name="Ryder H.F."/>
            <person name="Williamson S.C."/>
            <person name="Barbeau R.A."/>
            <person name="Hamilton E.P."/>
            <person name="Orias E."/>
        </authorList>
    </citation>
    <scope>NUCLEOTIDE SEQUENCE [LARGE SCALE GENOMIC DNA]</scope>
    <source>
        <strain evidence="4">SB210</strain>
    </source>
</reference>
<dbReference type="OrthoDB" id="313604at2759"/>
<feature type="region of interest" description="Disordered" evidence="2">
    <location>
        <begin position="36"/>
        <end position="55"/>
    </location>
</feature>
<feature type="region of interest" description="Disordered" evidence="2">
    <location>
        <begin position="60"/>
        <end position="217"/>
    </location>
</feature>
<feature type="compositionally biased region" description="Low complexity" evidence="2">
    <location>
        <begin position="192"/>
        <end position="204"/>
    </location>
</feature>
<name>Q23K20_TETTS</name>
<protein>
    <submittedName>
        <fullName evidence="3">Uncharacterized protein</fullName>
    </submittedName>
</protein>
<accession>Q23K20</accession>
<dbReference type="KEGG" id="tet:TTHERM_00196140"/>
<evidence type="ECO:0000256" key="2">
    <source>
        <dbReference type="SAM" id="MobiDB-lite"/>
    </source>
</evidence>
<dbReference type="Proteomes" id="UP000009168">
    <property type="component" value="Unassembled WGS sequence"/>
</dbReference>
<gene>
    <name evidence="3" type="ORF">TTHERM_00196140</name>
</gene>
<feature type="compositionally biased region" description="Low complexity" evidence="2">
    <location>
        <begin position="882"/>
        <end position="893"/>
    </location>
</feature>
<dbReference type="RefSeq" id="XP_001017268.2">
    <property type="nucleotide sequence ID" value="XM_001017268.2"/>
</dbReference>
<proteinExistence type="predicted"/>
<sequence>MTDITSEIVQRLDYDEIKRKKVFQKFIRGEFYQKNQVQNRRKDGRARSQEAPHSYLRMNTISEESSHFNQTPQRMGSKKNLGHNQRVLSEESGKKQKQMYHDQQMYDDDNQYYDDHHYNNQFQPYPPSYRQRDQNRQSPYGHNDFYQQDQNFQHGSPHQQLTKSKSPPQRNNSSRGGEFSNSQEFQRSQEFPQQNRRQNSQSPNKGQPIKIDNYNRRFPIKDQQYSQEEEELIGHSQLVPANNYYSSYQGSRVFPPYDNNDTYFSNQRMKTSQSQQGLNQYQSQPNQARENRWYDGDYDQYNNQYQRTTGSGGRTNSGSNKGRQANYRQPMNYPPHPQQSFPPHQYRHPQYQDEIIYNLQQRCADLESQISRISQNFDDFKQQAYKDKELNKQAILNYEDTISNLKDRLYEMQTREDTLKQENERLKQKINYEQLKLTKLEEDNRDLNSQFEDTKDQLKESKREIMRKEDELQYAKNQLEAQKQKYAQQQIQQDNIISQLRDDKDQLIRDLQGSQSNNKQFMDLQTQQQNIINENKRLYSEVDDLKIQIKDMNFFIEQQKQDIYSAKHMLIEKSQRETQLHQQLESSYQEIYQLKGLLQRAETQLMNKQEINQPVAIQPIPYGGRSNEDISRTFKTLNQQEQNKKNQQLNNSRVQMNNSYTQDQTYGRRAGNSNERLYSQNSPQNKSLLMNDSRGKITVQNQMQTTYNIGSENIQESPQNNKRKQMQKQNNQQAYIDAKQISAENNLIFQQLKNRNTITPSNFLAWEVPEQNQKAEKNQNNQNYQHQNQTNDQVQRQLNFNAPGAGQQNQNQEQLDKMYKNAKQQLDKDQEYVNQQYRIQQNMNQNYPQQNQQQGRGQNYERNTNNEYSQLYNDYINDRFKNSPPQNKKNNQSFDQNHQPKGQVDPQMQIKNIENNLMMLNIEKDKLKNELQRLEEAKLKNAQNIRRKNDINEEIQLLDGNISQLKTKLRELNALHPY</sequence>
<dbReference type="EMBL" id="GG662673">
    <property type="protein sequence ID" value="EAR97023.2"/>
    <property type="molecule type" value="Genomic_DNA"/>
</dbReference>
<feature type="compositionally biased region" description="Polar residues" evidence="2">
    <location>
        <begin position="136"/>
        <end position="191"/>
    </location>
</feature>
<organism evidence="3 4">
    <name type="scientific">Tetrahymena thermophila (strain SB210)</name>
    <dbReference type="NCBI Taxonomy" id="312017"/>
    <lineage>
        <taxon>Eukaryota</taxon>
        <taxon>Sar</taxon>
        <taxon>Alveolata</taxon>
        <taxon>Ciliophora</taxon>
        <taxon>Intramacronucleata</taxon>
        <taxon>Oligohymenophorea</taxon>
        <taxon>Hymenostomatida</taxon>
        <taxon>Tetrahymenina</taxon>
        <taxon>Tetrahymenidae</taxon>
        <taxon>Tetrahymena</taxon>
    </lineage>
</organism>
<feature type="coiled-coil region" evidence="1">
    <location>
        <begin position="910"/>
        <end position="975"/>
    </location>
</feature>
<evidence type="ECO:0000256" key="1">
    <source>
        <dbReference type="SAM" id="Coils"/>
    </source>
</evidence>
<dbReference type="GeneID" id="7825812"/>
<feature type="compositionally biased region" description="Low complexity" evidence="2">
    <location>
        <begin position="299"/>
        <end position="309"/>
    </location>
</feature>
<feature type="region of interest" description="Disordered" evidence="2">
    <location>
        <begin position="877"/>
        <end position="906"/>
    </location>
</feature>